<evidence type="ECO:0000256" key="1">
    <source>
        <dbReference type="ARBA" id="ARBA00004236"/>
    </source>
</evidence>
<feature type="transmembrane region" description="Helical" evidence="6">
    <location>
        <begin position="82"/>
        <end position="103"/>
    </location>
</feature>
<evidence type="ECO:0000256" key="2">
    <source>
        <dbReference type="ARBA" id="ARBA00022475"/>
    </source>
</evidence>
<dbReference type="Proteomes" id="UP000007719">
    <property type="component" value="Chromosome"/>
</dbReference>
<sequence>MSNWKRLFIGILILVLLSPIGIILPTLLNAGSAWGEWGPEELKEMIGYVPKGIEKLSSLAKPLFPDYNIKGWEDKDVLYQSIGYIISGIVGVLVVILITYVIGRWSVKKKKNE</sequence>
<dbReference type="InParanoid" id="B8E0L8"/>
<keyword evidence="9" id="KW-1185">Reference proteome</keyword>
<name>B8E0L8_DICTD</name>
<evidence type="ECO:0000313" key="8">
    <source>
        <dbReference type="EMBL" id="ACK43038.1"/>
    </source>
</evidence>
<dbReference type="AlphaFoldDB" id="B8E0L8"/>
<dbReference type="HOGENOM" id="CLU_174500_0_0_0"/>
<keyword evidence="5 6" id="KW-0472">Membrane</keyword>
<dbReference type="STRING" id="515635.Dtur_1766"/>
<organism evidence="8 9">
    <name type="scientific">Dictyoglomus turgidum (strain DSM 6724 / Z-1310)</name>
    <dbReference type="NCBI Taxonomy" id="515635"/>
    <lineage>
        <taxon>Bacteria</taxon>
        <taxon>Pseudomonadati</taxon>
        <taxon>Dictyoglomota</taxon>
        <taxon>Dictyoglomia</taxon>
        <taxon>Dictyoglomales</taxon>
        <taxon>Dictyoglomaceae</taxon>
        <taxon>Dictyoglomus</taxon>
    </lineage>
</organism>
<dbReference type="OrthoDB" id="9812055at2"/>
<dbReference type="KEGG" id="dtu:Dtur_1766"/>
<evidence type="ECO:0000256" key="6">
    <source>
        <dbReference type="SAM" id="Phobius"/>
    </source>
</evidence>
<comment type="subcellular location">
    <subcellularLocation>
        <location evidence="1">Cell membrane</location>
    </subcellularLocation>
</comment>
<evidence type="ECO:0000256" key="4">
    <source>
        <dbReference type="ARBA" id="ARBA00022989"/>
    </source>
</evidence>
<keyword evidence="2" id="KW-1003">Cell membrane</keyword>
<dbReference type="InterPro" id="IPR025937">
    <property type="entry name" value="PDGLE_dom"/>
</dbReference>
<keyword evidence="3 6" id="KW-0812">Transmembrane</keyword>
<dbReference type="EMBL" id="CP001251">
    <property type="protein sequence ID" value="ACK43038.1"/>
    <property type="molecule type" value="Genomic_DNA"/>
</dbReference>
<keyword evidence="4 6" id="KW-1133">Transmembrane helix</keyword>
<reference evidence="9" key="1">
    <citation type="journal article" date="2016" name="Front. Microbiol.">
        <title>The complete genome sequence of hyperthermophile Dictyoglomus turgidum DSM 6724 reveals a specialized carbohydrate fermentor.</title>
        <authorList>
            <person name="Brumm P.J."/>
            <person name="Gowda K."/>
            <person name="Robb F.T."/>
            <person name="Mead D.A."/>
        </authorList>
    </citation>
    <scope>NUCLEOTIDE SEQUENCE [LARGE SCALE GENOMIC DNA]</scope>
    <source>
        <strain evidence="9">DSM 6724 / Z-1310</strain>
    </source>
</reference>
<gene>
    <name evidence="8" type="ordered locus">Dtur_1766</name>
</gene>
<feature type="domain" description="PDGLE" evidence="7">
    <location>
        <begin position="6"/>
        <end position="104"/>
    </location>
</feature>
<evidence type="ECO:0000256" key="5">
    <source>
        <dbReference type="ARBA" id="ARBA00023136"/>
    </source>
</evidence>
<dbReference type="eggNOG" id="COG0310">
    <property type="taxonomic scope" value="Bacteria"/>
</dbReference>
<proteinExistence type="predicted"/>
<evidence type="ECO:0000259" key="7">
    <source>
        <dbReference type="Pfam" id="PF13190"/>
    </source>
</evidence>
<dbReference type="GO" id="GO:0005886">
    <property type="term" value="C:plasma membrane"/>
    <property type="evidence" value="ECO:0007669"/>
    <property type="project" value="UniProtKB-SubCell"/>
</dbReference>
<evidence type="ECO:0000256" key="3">
    <source>
        <dbReference type="ARBA" id="ARBA00022692"/>
    </source>
</evidence>
<protein>
    <submittedName>
        <fullName evidence="8">Cobalamin biosynthesis protein</fullName>
    </submittedName>
</protein>
<dbReference type="EnsemblBacteria" id="ACK43038">
    <property type="protein sequence ID" value="ACK43038"/>
    <property type="gene ID" value="Dtur_1766"/>
</dbReference>
<evidence type="ECO:0000313" key="9">
    <source>
        <dbReference type="Proteomes" id="UP000007719"/>
    </source>
</evidence>
<dbReference type="RefSeq" id="WP_012584113.1">
    <property type="nucleotide sequence ID" value="NC_011661.1"/>
</dbReference>
<accession>B8E0L8</accession>
<dbReference type="Pfam" id="PF13190">
    <property type="entry name" value="PDGLE"/>
    <property type="match status" value="1"/>
</dbReference>